<evidence type="ECO:0000256" key="2">
    <source>
        <dbReference type="SAM" id="MobiDB-lite"/>
    </source>
</evidence>
<proteinExistence type="predicted"/>
<name>A0A8H6URA0_9EURO</name>
<evidence type="ECO:0000259" key="3">
    <source>
        <dbReference type="Pfam" id="PF17100"/>
    </source>
</evidence>
<evidence type="ECO:0000259" key="4">
    <source>
        <dbReference type="Pfam" id="PF23239"/>
    </source>
</evidence>
<dbReference type="Proteomes" id="UP000654922">
    <property type="component" value="Unassembled WGS sequence"/>
</dbReference>
<dbReference type="Pfam" id="PF24883">
    <property type="entry name" value="NPHP3_N"/>
    <property type="match status" value="1"/>
</dbReference>
<feature type="compositionally biased region" description="Pro residues" evidence="2">
    <location>
        <begin position="29"/>
        <end position="51"/>
    </location>
</feature>
<dbReference type="PANTHER" id="PTHR10039:SF14">
    <property type="entry name" value="NACHT DOMAIN-CONTAINING PROTEIN"/>
    <property type="match status" value="1"/>
</dbReference>
<feature type="domain" description="NWD NACHT-NTPase N-terminal" evidence="3">
    <location>
        <begin position="128"/>
        <end position="221"/>
    </location>
</feature>
<evidence type="ECO:0000313" key="7">
    <source>
        <dbReference type="Proteomes" id="UP000654922"/>
    </source>
</evidence>
<reference evidence="6" key="1">
    <citation type="submission" date="2020-06" db="EMBL/GenBank/DDBJ databases">
        <title>Draft genome sequences of strains closely related to Aspergillus parafelis and Aspergillus hiratsukae.</title>
        <authorList>
            <person name="Dos Santos R.A.C."/>
            <person name="Rivero-Menendez O."/>
            <person name="Steenwyk J.L."/>
            <person name="Mead M.E."/>
            <person name="Goldman G.H."/>
            <person name="Alastruey-Izquierdo A."/>
            <person name="Rokas A."/>
        </authorList>
    </citation>
    <scope>NUCLEOTIDE SEQUENCE</scope>
    <source>
        <strain evidence="6">CNM-CM5623</strain>
    </source>
</reference>
<dbReference type="OrthoDB" id="163438at2759"/>
<dbReference type="EMBL" id="JACBAE010001364">
    <property type="protein sequence ID" value="KAF7161294.1"/>
    <property type="molecule type" value="Genomic_DNA"/>
</dbReference>
<dbReference type="InterPro" id="IPR055497">
    <property type="entry name" value="DUF7069"/>
</dbReference>
<dbReference type="Pfam" id="PF23239">
    <property type="entry name" value="DUF7069"/>
    <property type="match status" value="1"/>
</dbReference>
<feature type="domain" description="DUF7069" evidence="4">
    <location>
        <begin position="476"/>
        <end position="526"/>
    </location>
</feature>
<evidence type="ECO:0008006" key="8">
    <source>
        <dbReference type="Google" id="ProtNLM"/>
    </source>
</evidence>
<dbReference type="InterPro" id="IPR031359">
    <property type="entry name" value="NACHT_N"/>
</dbReference>
<dbReference type="Pfam" id="PF17100">
    <property type="entry name" value="NACHT_N"/>
    <property type="match status" value="1"/>
</dbReference>
<comment type="caution">
    <text evidence="6">The sequence shown here is derived from an EMBL/GenBank/DDBJ whole genome shotgun (WGS) entry which is preliminary data.</text>
</comment>
<organism evidence="6 7">
    <name type="scientific">Aspergillus felis</name>
    <dbReference type="NCBI Taxonomy" id="1287682"/>
    <lineage>
        <taxon>Eukaryota</taxon>
        <taxon>Fungi</taxon>
        <taxon>Dikarya</taxon>
        <taxon>Ascomycota</taxon>
        <taxon>Pezizomycotina</taxon>
        <taxon>Eurotiomycetes</taxon>
        <taxon>Eurotiomycetidae</taxon>
        <taxon>Eurotiales</taxon>
        <taxon>Aspergillaceae</taxon>
        <taxon>Aspergillus</taxon>
        <taxon>Aspergillus subgen. Fumigati</taxon>
    </lineage>
</organism>
<evidence type="ECO:0000256" key="1">
    <source>
        <dbReference type="ARBA" id="ARBA00022737"/>
    </source>
</evidence>
<accession>A0A8H6URA0</accession>
<evidence type="ECO:0000313" key="6">
    <source>
        <dbReference type="EMBL" id="KAF7161294.1"/>
    </source>
</evidence>
<evidence type="ECO:0000259" key="5">
    <source>
        <dbReference type="Pfam" id="PF24883"/>
    </source>
</evidence>
<gene>
    <name evidence="6" type="ORF">CNMCM5623_006911</name>
</gene>
<sequence>MGLFSKIREVRQKKKTSGLKGSAGLPSPSIGPPTYRPTSPEPSSQPTPEATPLPRSDFEPWTRAYEILQTREPELIEDYKKHLGSLGSLQRDGATDADLSTPRSVESIVKQLLDDQEKKQWRVSLLGKELLTSGTSKNKAMLRGFNSIGNIQVYWDIYKKTYLRSSHQQRYQDLMEPLAKLYSHIIEYQALTICHLSRAQLSRAWQNVAGWNDWDGKAAKIIDLSRHCSSYIPPLKAEEIRQNRDSQLQEMQESRTILNEIQMVLEAESKQTRRNYEDQKEQDLLQDFTADYKDYKDFNPARVQGTFLSRALVDERRLSTNISTSTICYFFFKDGDERRMYTTNALCAILYQLFTHDPASGLIGHALPSHKNYGKSLAQNFSKLWRILMDSTDSPDTGEIVCVLDALDECSKDGRKQLIDKLKEFYCRPSRTTNPLSKLKFLITSRPYDDLEESFKGFSDTTAYLRFDGDEKSAQISKEVNLVINAKVDEIARDFEEGDRRKISEQLKSMEHRTYLWLHLTFNIIEQSPSEYGRRCDVEALLSDLPSEVSQAYEKILGRSKNQIHTETLLQIVLAAARPLTLDEANTALTLALQKQRFISYTELKSNLWSPKVFKSIVRNLCSLFISVYNSKLSFIH</sequence>
<feature type="region of interest" description="Disordered" evidence="2">
    <location>
        <begin position="1"/>
        <end position="58"/>
    </location>
</feature>
<feature type="domain" description="Nephrocystin 3-like N-terminal" evidence="5">
    <location>
        <begin position="306"/>
        <end position="446"/>
    </location>
</feature>
<dbReference type="PANTHER" id="PTHR10039">
    <property type="entry name" value="AMELOGENIN"/>
    <property type="match status" value="1"/>
</dbReference>
<feature type="compositionally biased region" description="Basic and acidic residues" evidence="2">
    <location>
        <begin position="1"/>
        <end position="10"/>
    </location>
</feature>
<dbReference type="AlphaFoldDB" id="A0A8H6URA0"/>
<dbReference type="InterPro" id="IPR056884">
    <property type="entry name" value="NPHP3-like_N"/>
</dbReference>
<keyword evidence="1" id="KW-0677">Repeat</keyword>
<protein>
    <recommendedName>
        <fullName evidence="8">NWD NACHT-NTPase N-terminal domain-containing protein</fullName>
    </recommendedName>
</protein>